<reference evidence="5" key="1">
    <citation type="journal article" date="2015" name="PLoS Genet.">
        <title>Genome Sequence and Transcriptome Analyses of Chrysochromulina tobin: Metabolic Tools for Enhanced Algal Fitness in the Prominent Order Prymnesiales (Haptophyceae).</title>
        <authorList>
            <person name="Hovde B.T."/>
            <person name="Deodato C.R."/>
            <person name="Hunsperger H.M."/>
            <person name="Ryken S.A."/>
            <person name="Yost W."/>
            <person name="Jha R.K."/>
            <person name="Patterson J."/>
            <person name="Monnat R.J. Jr."/>
            <person name="Barlow S.B."/>
            <person name="Starkenburg S.R."/>
            <person name="Cattolico R.A."/>
        </authorList>
    </citation>
    <scope>NUCLEOTIDE SEQUENCE</scope>
    <source>
        <strain evidence="5">CCMP291</strain>
    </source>
</reference>
<feature type="repeat" description="Filamin" evidence="2">
    <location>
        <begin position="1006"/>
        <end position="1065"/>
    </location>
</feature>
<evidence type="ECO:0000256" key="2">
    <source>
        <dbReference type="PROSITE-ProRule" id="PRU00087"/>
    </source>
</evidence>
<dbReference type="SUPFAM" id="SSF81296">
    <property type="entry name" value="E set domains"/>
    <property type="match status" value="3"/>
</dbReference>
<feature type="repeat" description="Filamin" evidence="2">
    <location>
        <begin position="482"/>
        <end position="517"/>
    </location>
</feature>
<feature type="region of interest" description="Disordered" evidence="3">
    <location>
        <begin position="250"/>
        <end position="355"/>
    </location>
</feature>
<feature type="compositionally biased region" description="Basic and acidic residues" evidence="3">
    <location>
        <begin position="677"/>
        <end position="713"/>
    </location>
</feature>
<dbReference type="EMBL" id="JWZX01003342">
    <property type="protein sequence ID" value="KOO21690.1"/>
    <property type="molecule type" value="Genomic_DNA"/>
</dbReference>
<organism evidence="4 5">
    <name type="scientific">Chrysochromulina tobinii</name>
    <dbReference type="NCBI Taxonomy" id="1460289"/>
    <lineage>
        <taxon>Eukaryota</taxon>
        <taxon>Haptista</taxon>
        <taxon>Haptophyta</taxon>
        <taxon>Prymnesiophyceae</taxon>
        <taxon>Prymnesiales</taxon>
        <taxon>Chrysochromulinaceae</taxon>
        <taxon>Chrysochromulina</taxon>
    </lineage>
</organism>
<feature type="repeat" description="Filamin" evidence="2">
    <location>
        <begin position="33"/>
        <end position="132"/>
    </location>
</feature>
<dbReference type="PANTHER" id="PTHR38537">
    <property type="entry name" value="JITTERBUG, ISOFORM N"/>
    <property type="match status" value="1"/>
</dbReference>
<comment type="caution">
    <text evidence="4">The sequence shown here is derived from an EMBL/GenBank/DDBJ whole genome shotgun (WGS) entry which is preliminary data.</text>
</comment>
<dbReference type="InterPro" id="IPR017868">
    <property type="entry name" value="Filamin/ABP280_repeat-like"/>
</dbReference>
<sequence length="1092" mass="115944">MGKGKKSDVQFVLPEPEPQVNEAEVLNDIEDEPPYTSIEHSMASGEGLYTAMSKHKASFEITAYDSKGVRRPYGGDKFAVCVRGASYVYAKVADNNDGSYSVEYKPSTSGAYSIAITLAGRSMPGSPFSLTVLVPRADASKCTLNGDALKKIIARASSTFTVEFCDAFSQITNAEELDVYVEPRPEPKVVDDTKMPAVLVWAVVVAPKPLYVRETQDLESKRIGEVAPGTLVGVVETLDAGDGSRRARIIFNRGSGRTGGAAGDTSETPSAAPNGTPAVTPRTPGTTPRIQPDTHLARSISPGRSHPLAAPARGSSPRRGGSPRRSQSPRSAGVPKLSSPFGRTAANRMGADVPTGAMTDRTQSAPLANSFMPGALTAREQGEVGWVTAAKDGKETLALRHVKLDASRRQEQMQRWSKQMTAEANRKAAEARALTGSYEQQRAARAGPSCTHELASDVTGIAFAYGGVDPGTLHAHGRLIKTHTVSYSVGKAGQYLLYVGLRNQRMALPGSPFELSVEPGIAHPIATKLDRALLPLNGVVGDIGSVRFVTCDRMGNRCIEGGATVNVDAKTDMLKTSYVDNKDGTYNIQWIGEVSGTYAIHITIDGLHVTGSPTELKLLPAKPEVRMCEVSGGGLKAAVAGTPVIVNVRCKDRFSNPTLPGSSLSFGLAIALPAAAPEKDEKSKKSKEKEDKKSKEENTGADGEKAKKGDKSTESSNCEKSGEAFHGESMYFEGNWRAEGEYDIKYIAEKAGDFELHLWCDTDGDGKREKLPGSPFMLHVVAAKPSASGSRIIGADLVLDPPSGSTMGTALTAGNRLELGIQLRDPYSNPCAAPERTRGGTHAVTEGKNEVDEEAASSPTRRGSTSPPRRGSSGRLKSGELGGKDKGGASTTEGTSYEEGVTAKLVCQPASGPYEELSLTDKLKPGDQIGTFTLGYELHVAGQYKAHLMLNGQEINGSPVRFTVKADKPSGRLSTLQVPDKQPTMHEEYELLLIAEDKFSNKLDRGGANVQARALGPSVTNAATSTDYNNGTYGIKFTAGAVGEYRVEVRLDNVKIKGSPHVILFTGKKGDEGVKTTAAAASDADMHDLSDP</sequence>
<feature type="region of interest" description="Disordered" evidence="3">
    <location>
        <begin position="828"/>
        <end position="897"/>
    </location>
</feature>
<dbReference type="InterPro" id="IPR001298">
    <property type="entry name" value="Filamin/ABP280_rpt"/>
</dbReference>
<evidence type="ECO:0000256" key="1">
    <source>
        <dbReference type="ARBA" id="ARBA00022737"/>
    </source>
</evidence>
<feature type="repeat" description="Filamin" evidence="2">
    <location>
        <begin position="739"/>
        <end position="780"/>
    </location>
</feature>
<dbReference type="GO" id="GO:0051015">
    <property type="term" value="F:actin filament binding"/>
    <property type="evidence" value="ECO:0007669"/>
    <property type="project" value="InterPro"/>
</dbReference>
<dbReference type="InterPro" id="IPR013783">
    <property type="entry name" value="Ig-like_fold"/>
</dbReference>
<dbReference type="GO" id="GO:0030036">
    <property type="term" value="P:actin cytoskeleton organization"/>
    <property type="evidence" value="ECO:0007669"/>
    <property type="project" value="InterPro"/>
</dbReference>
<feature type="repeat" description="Filamin" evidence="2">
    <location>
        <begin position="560"/>
        <end position="618"/>
    </location>
</feature>
<dbReference type="SMART" id="SM00557">
    <property type="entry name" value="IG_FLMN"/>
    <property type="match status" value="3"/>
</dbReference>
<evidence type="ECO:0000256" key="3">
    <source>
        <dbReference type="SAM" id="MobiDB-lite"/>
    </source>
</evidence>
<evidence type="ECO:0000313" key="5">
    <source>
        <dbReference type="Proteomes" id="UP000037460"/>
    </source>
</evidence>
<dbReference type="InterPro" id="IPR044801">
    <property type="entry name" value="Filamin"/>
</dbReference>
<protein>
    <submittedName>
        <fullName evidence="4">Gelation factor</fullName>
    </submittedName>
</protein>
<gene>
    <name evidence="4" type="ORF">Ctob_001284</name>
</gene>
<dbReference type="PROSITE" id="PS50194">
    <property type="entry name" value="FILAMIN_REPEAT"/>
    <property type="match status" value="6"/>
</dbReference>
<dbReference type="Gene3D" id="2.60.40.10">
    <property type="entry name" value="Immunoglobulins"/>
    <property type="match status" value="5"/>
</dbReference>
<feature type="compositionally biased region" description="Low complexity" evidence="3">
    <location>
        <begin position="309"/>
        <end position="333"/>
    </location>
</feature>
<dbReference type="OrthoDB" id="264520at2759"/>
<feature type="repeat" description="Filamin" evidence="2">
    <location>
        <begin position="930"/>
        <end position="964"/>
    </location>
</feature>
<feature type="compositionally biased region" description="Low complexity" evidence="3">
    <location>
        <begin position="857"/>
        <end position="875"/>
    </location>
</feature>
<dbReference type="Proteomes" id="UP000037460">
    <property type="component" value="Unassembled WGS sequence"/>
</dbReference>
<proteinExistence type="predicted"/>
<dbReference type="AlphaFoldDB" id="A0A0M0J5D1"/>
<dbReference type="InterPro" id="IPR014756">
    <property type="entry name" value="Ig_E-set"/>
</dbReference>
<keyword evidence="5" id="KW-1185">Reference proteome</keyword>
<keyword evidence="1" id="KW-0677">Repeat</keyword>
<feature type="region of interest" description="Disordered" evidence="3">
    <location>
        <begin position="677"/>
        <end position="721"/>
    </location>
</feature>
<evidence type="ECO:0000313" key="4">
    <source>
        <dbReference type="EMBL" id="KOO21690.1"/>
    </source>
</evidence>
<dbReference type="Pfam" id="PF00630">
    <property type="entry name" value="Filamin"/>
    <property type="match status" value="3"/>
</dbReference>
<accession>A0A0M0J5D1</accession>
<dbReference type="PANTHER" id="PTHR38537:SF8">
    <property type="entry name" value="FILAMIN-A"/>
    <property type="match status" value="1"/>
</dbReference>
<name>A0A0M0J5D1_9EUKA</name>